<dbReference type="Gene3D" id="1.10.565.10">
    <property type="entry name" value="Retinoid X Receptor"/>
    <property type="match status" value="1"/>
</dbReference>
<evidence type="ECO:0000256" key="3">
    <source>
        <dbReference type="ARBA" id="ARBA00023170"/>
    </source>
</evidence>
<keyword evidence="2" id="KW-0804">Transcription</keyword>
<feature type="domain" description="NR LBD" evidence="4">
    <location>
        <begin position="1"/>
        <end position="250"/>
    </location>
</feature>
<evidence type="ECO:0000313" key="6">
    <source>
        <dbReference type="WBParaSite" id="Csp11.Scaffold630.g21625.t1"/>
    </source>
</evidence>
<dbReference type="Proteomes" id="UP000095282">
    <property type="component" value="Unplaced"/>
</dbReference>
<accession>A0A1I7V235</accession>
<keyword evidence="1" id="KW-0805">Transcription regulation</keyword>
<protein>
    <submittedName>
        <fullName evidence="6">NR LBD domain-containing protein</fullName>
    </submittedName>
</protein>
<dbReference type="PANTHER" id="PTHR45680:SF24">
    <property type="entry name" value="NUCLEAR HORMONE RECEPTOR FAMILY-RELATED"/>
    <property type="match status" value="1"/>
</dbReference>
<dbReference type="InterPro" id="IPR051152">
    <property type="entry name" value="C.elegans_Orphan_NR"/>
</dbReference>
<keyword evidence="5" id="KW-1185">Reference proteome</keyword>
<dbReference type="eggNOG" id="KOG3575">
    <property type="taxonomic scope" value="Eukaryota"/>
</dbReference>
<dbReference type="Pfam" id="PF00104">
    <property type="entry name" value="Hormone_recep"/>
    <property type="match status" value="1"/>
</dbReference>
<dbReference type="AlphaFoldDB" id="A0A1I7V235"/>
<dbReference type="SMART" id="SM00430">
    <property type="entry name" value="HOLI"/>
    <property type="match status" value="1"/>
</dbReference>
<dbReference type="InterPro" id="IPR000536">
    <property type="entry name" value="Nucl_hrmn_rcpt_lig-bd"/>
</dbReference>
<keyword evidence="3" id="KW-0675">Receptor</keyword>
<evidence type="ECO:0000256" key="1">
    <source>
        <dbReference type="ARBA" id="ARBA00023015"/>
    </source>
</evidence>
<dbReference type="PANTHER" id="PTHR45680">
    <property type="entry name" value="NUCLEAR HORMONE RECEPTOR FAMILY"/>
    <property type="match status" value="1"/>
</dbReference>
<proteinExistence type="predicted"/>
<dbReference type="SUPFAM" id="SSF48508">
    <property type="entry name" value="Nuclear receptor ligand-binding domain"/>
    <property type="match status" value="1"/>
</dbReference>
<dbReference type="WBParaSite" id="Csp11.Scaffold630.g21625.t1">
    <property type="protein sequence ID" value="Csp11.Scaffold630.g21625.t1"/>
    <property type="gene ID" value="Csp11.Scaffold630.g21625"/>
</dbReference>
<organism evidence="5 6">
    <name type="scientific">Caenorhabditis tropicalis</name>
    <dbReference type="NCBI Taxonomy" id="1561998"/>
    <lineage>
        <taxon>Eukaryota</taxon>
        <taxon>Metazoa</taxon>
        <taxon>Ecdysozoa</taxon>
        <taxon>Nematoda</taxon>
        <taxon>Chromadorea</taxon>
        <taxon>Rhabditida</taxon>
        <taxon>Rhabditina</taxon>
        <taxon>Rhabditomorpha</taxon>
        <taxon>Rhabditoidea</taxon>
        <taxon>Rhabditidae</taxon>
        <taxon>Peloderinae</taxon>
        <taxon>Caenorhabditis</taxon>
    </lineage>
</organism>
<name>A0A1I7V235_9PELO</name>
<evidence type="ECO:0000313" key="5">
    <source>
        <dbReference type="Proteomes" id="UP000095282"/>
    </source>
</evidence>
<evidence type="ECO:0000256" key="2">
    <source>
        <dbReference type="ARBA" id="ARBA00023163"/>
    </source>
</evidence>
<dbReference type="PROSITE" id="PS51843">
    <property type="entry name" value="NR_LBD"/>
    <property type="match status" value="1"/>
</dbReference>
<dbReference type="InterPro" id="IPR035500">
    <property type="entry name" value="NHR-like_dom_sf"/>
</dbReference>
<sequence>MSQLERMAFGVSYTNAKCEKLDLVCQNSFSKIWEFDFFSTAKWLTHLEEFSTLPIQIQMKLLQSVWHIFGRLYKTGKTAEFRKIQVDETNRIDLSDQYYVEIEKTGFDMSWLTNYPFEEIRHFLFGSGEEDCGSSSSKLISTMVKLELSEVELTYMTAQLCFQYASTRYSGTEISAICDRFLSIIGDDLHRYYMREDNKNKNYAGRLFQMLKINQEIQKSIRLQRDKQLIARTFDIFIVDYSHPEMFVDTGC</sequence>
<evidence type="ECO:0000259" key="4">
    <source>
        <dbReference type="PROSITE" id="PS51843"/>
    </source>
</evidence>
<reference evidence="6" key="1">
    <citation type="submission" date="2016-11" db="UniProtKB">
        <authorList>
            <consortium name="WormBaseParasite"/>
        </authorList>
    </citation>
    <scope>IDENTIFICATION</scope>
</reference>
<dbReference type="STRING" id="1561998.A0A1I7V235"/>